<dbReference type="OrthoDB" id="5657087at2"/>
<dbReference type="Proteomes" id="UP000051184">
    <property type="component" value="Unassembled WGS sequence"/>
</dbReference>
<accession>A0A0P1IVJ0</accession>
<name>A0A0P1IVJ0_9RHOB</name>
<feature type="chain" id="PRO_5006065675" description="AlgX/AlgJ SGNH hydrolase-like domain-containing protein" evidence="7">
    <location>
        <begin position="21"/>
        <end position="441"/>
    </location>
</feature>
<evidence type="ECO:0000313" key="9">
    <source>
        <dbReference type="EMBL" id="CUK27574.1"/>
    </source>
</evidence>
<keyword evidence="6" id="KW-0016">Alginate biosynthesis</keyword>
<organism evidence="9 10">
    <name type="scientific">Cognatishimia activa</name>
    <dbReference type="NCBI Taxonomy" id="1715691"/>
    <lineage>
        <taxon>Bacteria</taxon>
        <taxon>Pseudomonadati</taxon>
        <taxon>Pseudomonadota</taxon>
        <taxon>Alphaproteobacteria</taxon>
        <taxon>Rhodobacterales</taxon>
        <taxon>Paracoccaceae</taxon>
        <taxon>Cognatishimia</taxon>
    </lineage>
</organism>
<keyword evidence="3" id="KW-0808">Transferase</keyword>
<dbReference type="GO" id="GO:0016740">
    <property type="term" value="F:transferase activity"/>
    <property type="evidence" value="ECO:0007669"/>
    <property type="project" value="UniProtKB-KW"/>
</dbReference>
<evidence type="ECO:0000256" key="2">
    <source>
        <dbReference type="ARBA" id="ARBA00005182"/>
    </source>
</evidence>
<comment type="subcellular location">
    <subcellularLocation>
        <location evidence="1">Periplasm</location>
    </subcellularLocation>
</comment>
<gene>
    <name evidence="9" type="ORF">TA5114_03402</name>
</gene>
<dbReference type="AlphaFoldDB" id="A0A0P1IVJ0"/>
<keyword evidence="4 7" id="KW-0732">Signal</keyword>
<proteinExistence type="predicted"/>
<dbReference type="STRING" id="1715691.TA5113_02543"/>
<evidence type="ECO:0000256" key="7">
    <source>
        <dbReference type="SAM" id="SignalP"/>
    </source>
</evidence>
<dbReference type="SUPFAM" id="SSF52266">
    <property type="entry name" value="SGNH hydrolase"/>
    <property type="match status" value="1"/>
</dbReference>
<dbReference type="EMBL" id="CYUE01000025">
    <property type="protein sequence ID" value="CUK27574.1"/>
    <property type="molecule type" value="Genomic_DNA"/>
</dbReference>
<keyword evidence="5" id="KW-0574">Periplasm</keyword>
<sequence>MIRALILFLSSLVFSQMANAAPLDLFCEALEKEESYANGKGHLKFVTVDESSGWISKTTDLRNRVHTDETIRLLATIKLTLLEKFDAQLIVVNPPHRGIFVPFQDEAGKKETFAAFQTIQQQMRDAGILIPDTDKALLEKPELLTDFYLQRDTHWSPKGSGVVAQEVARTLTRAGILEIPEGEPRYKLVGQEQLAITGTLTKFVEETCGFDVQDETYFAPVITPNVEDVSQLEAALFGDIEDTGEKNIVLMGTSFGRSNNDKFRWIGQLKHALQNDIQNWSLAGGLTLTAFEAFGHTELPENPPEIVIWEFPANYVASWISHDFRQVLGAISGQCESPKTEFLFEVPAGNESEVLFQDPIPMSDLASIDLPNFEIGNLQILVRGTSEKLRPIRLRRRDRFPVEYRTSNWRTYTGDLAGEVLGLKIKDVREPIKARLQTCDT</sequence>
<feature type="domain" description="AlgX/AlgJ SGNH hydrolase-like" evidence="8">
    <location>
        <begin position="64"/>
        <end position="312"/>
    </location>
</feature>
<comment type="pathway">
    <text evidence="2">Glycan biosynthesis; alginate biosynthesis.</text>
</comment>
<keyword evidence="10" id="KW-1185">Reference proteome</keyword>
<protein>
    <recommendedName>
        <fullName evidence="8">AlgX/AlgJ SGNH hydrolase-like domain-containing protein</fullName>
    </recommendedName>
</protein>
<dbReference type="GO" id="GO:0042121">
    <property type="term" value="P:alginic acid biosynthetic process"/>
    <property type="evidence" value="ECO:0007669"/>
    <property type="project" value="UniProtKB-UniPathway"/>
</dbReference>
<dbReference type="GO" id="GO:0042597">
    <property type="term" value="C:periplasmic space"/>
    <property type="evidence" value="ECO:0007669"/>
    <property type="project" value="UniProtKB-SubCell"/>
</dbReference>
<evidence type="ECO:0000256" key="3">
    <source>
        <dbReference type="ARBA" id="ARBA00022679"/>
    </source>
</evidence>
<dbReference type="InterPro" id="IPR031811">
    <property type="entry name" value="ALGX/ALGJ_SGNH-like"/>
</dbReference>
<evidence type="ECO:0000256" key="6">
    <source>
        <dbReference type="ARBA" id="ARBA00022841"/>
    </source>
</evidence>
<reference evidence="10" key="1">
    <citation type="submission" date="2015-09" db="EMBL/GenBank/DDBJ databases">
        <authorList>
            <person name="Rodrigo-Torres Lidia"/>
            <person name="Arahal R.David."/>
        </authorList>
    </citation>
    <scope>NUCLEOTIDE SEQUENCE [LARGE SCALE GENOMIC DNA]</scope>
    <source>
        <strain evidence="10">CECT 5114</strain>
    </source>
</reference>
<evidence type="ECO:0000256" key="5">
    <source>
        <dbReference type="ARBA" id="ARBA00022764"/>
    </source>
</evidence>
<dbReference type="Pfam" id="PF16822">
    <property type="entry name" value="ALGX"/>
    <property type="match status" value="1"/>
</dbReference>
<evidence type="ECO:0000256" key="1">
    <source>
        <dbReference type="ARBA" id="ARBA00004418"/>
    </source>
</evidence>
<feature type="signal peptide" evidence="7">
    <location>
        <begin position="1"/>
        <end position="20"/>
    </location>
</feature>
<evidence type="ECO:0000256" key="4">
    <source>
        <dbReference type="ARBA" id="ARBA00022729"/>
    </source>
</evidence>
<dbReference type="UniPathway" id="UPA00286"/>
<evidence type="ECO:0000259" key="8">
    <source>
        <dbReference type="Pfam" id="PF16822"/>
    </source>
</evidence>
<dbReference type="RefSeq" id="WP_058316745.1">
    <property type="nucleotide sequence ID" value="NZ_CYTO01000024.1"/>
</dbReference>
<evidence type="ECO:0000313" key="10">
    <source>
        <dbReference type="Proteomes" id="UP000051184"/>
    </source>
</evidence>